<dbReference type="EnsemblProtists" id="EKX47221">
    <property type="protein sequence ID" value="EKX47221"/>
    <property type="gene ID" value="GUITHDRAFT_152195"/>
</dbReference>
<dbReference type="GeneID" id="17303895"/>
<reference evidence="4" key="3">
    <citation type="submission" date="2016-03" db="UniProtKB">
        <authorList>
            <consortium name="EnsemblProtists"/>
        </authorList>
    </citation>
    <scope>IDENTIFICATION</scope>
</reference>
<sequence length="183" mass="20097">MSSTRTSLAPGSAFPSLTLPKVGGGEVTFPYKNTETLVVFYRGNFCPFCQGTLKSLQAALKSFEEINVKVIAISADKEPEAKTTVANCGISFDVAYGLEPSTMQKLGLFISDPTNYIEQKHKFSEPAWFFIKEDGSVRYLDIGSAPMTARPVPDSIIMAVKWVREQLETRPEFGKVVWGSAQA</sequence>
<keyword evidence="5" id="KW-1185">Reference proteome</keyword>
<evidence type="ECO:0000259" key="2">
    <source>
        <dbReference type="PROSITE" id="PS51352"/>
    </source>
</evidence>
<keyword evidence="1" id="KW-0676">Redox-active center</keyword>
<dbReference type="GO" id="GO:0016209">
    <property type="term" value="F:antioxidant activity"/>
    <property type="evidence" value="ECO:0007669"/>
    <property type="project" value="InterPro"/>
</dbReference>
<dbReference type="eggNOG" id="ENOG502SC9F">
    <property type="taxonomic scope" value="Eukaryota"/>
</dbReference>
<dbReference type="OrthoDB" id="338622at2759"/>
<evidence type="ECO:0000313" key="3">
    <source>
        <dbReference type="EMBL" id="EKX47221.1"/>
    </source>
</evidence>
<dbReference type="InterPro" id="IPR036249">
    <property type="entry name" value="Thioredoxin-like_sf"/>
</dbReference>
<dbReference type="PROSITE" id="PS51352">
    <property type="entry name" value="THIOREDOXIN_2"/>
    <property type="match status" value="1"/>
</dbReference>
<dbReference type="PANTHER" id="PTHR43110">
    <property type="entry name" value="THIOL PEROXIDASE"/>
    <property type="match status" value="1"/>
</dbReference>
<reference evidence="3 5" key="1">
    <citation type="journal article" date="2012" name="Nature">
        <title>Algal genomes reveal evolutionary mosaicism and the fate of nucleomorphs.</title>
        <authorList>
            <consortium name="DOE Joint Genome Institute"/>
            <person name="Curtis B.A."/>
            <person name="Tanifuji G."/>
            <person name="Burki F."/>
            <person name="Gruber A."/>
            <person name="Irimia M."/>
            <person name="Maruyama S."/>
            <person name="Arias M.C."/>
            <person name="Ball S.G."/>
            <person name="Gile G.H."/>
            <person name="Hirakawa Y."/>
            <person name="Hopkins J.F."/>
            <person name="Kuo A."/>
            <person name="Rensing S.A."/>
            <person name="Schmutz J."/>
            <person name="Symeonidi A."/>
            <person name="Elias M."/>
            <person name="Eveleigh R.J."/>
            <person name="Herman E.K."/>
            <person name="Klute M.J."/>
            <person name="Nakayama T."/>
            <person name="Obornik M."/>
            <person name="Reyes-Prieto A."/>
            <person name="Armbrust E.V."/>
            <person name="Aves S.J."/>
            <person name="Beiko R.G."/>
            <person name="Coutinho P."/>
            <person name="Dacks J.B."/>
            <person name="Durnford D.G."/>
            <person name="Fast N.M."/>
            <person name="Green B.R."/>
            <person name="Grisdale C.J."/>
            <person name="Hempel F."/>
            <person name="Henrissat B."/>
            <person name="Hoppner M.P."/>
            <person name="Ishida K."/>
            <person name="Kim E."/>
            <person name="Koreny L."/>
            <person name="Kroth P.G."/>
            <person name="Liu Y."/>
            <person name="Malik S.B."/>
            <person name="Maier U.G."/>
            <person name="McRose D."/>
            <person name="Mock T."/>
            <person name="Neilson J.A."/>
            <person name="Onodera N.T."/>
            <person name="Poole A.M."/>
            <person name="Pritham E.J."/>
            <person name="Richards T.A."/>
            <person name="Rocap G."/>
            <person name="Roy S.W."/>
            <person name="Sarai C."/>
            <person name="Schaack S."/>
            <person name="Shirato S."/>
            <person name="Slamovits C.H."/>
            <person name="Spencer D.F."/>
            <person name="Suzuki S."/>
            <person name="Worden A.Z."/>
            <person name="Zauner S."/>
            <person name="Barry K."/>
            <person name="Bell C."/>
            <person name="Bharti A.K."/>
            <person name="Crow J.A."/>
            <person name="Grimwood J."/>
            <person name="Kramer R."/>
            <person name="Lindquist E."/>
            <person name="Lucas S."/>
            <person name="Salamov A."/>
            <person name="McFadden G.I."/>
            <person name="Lane C.E."/>
            <person name="Keeling P.J."/>
            <person name="Gray M.W."/>
            <person name="Grigoriev I.V."/>
            <person name="Archibald J.M."/>
        </authorList>
    </citation>
    <scope>NUCLEOTIDE SEQUENCE</scope>
    <source>
        <strain evidence="3 5">CCMP2712</strain>
    </source>
</reference>
<dbReference type="PaxDb" id="55529-EKX47221"/>
<dbReference type="RefSeq" id="XP_005834201.1">
    <property type="nucleotide sequence ID" value="XM_005834144.1"/>
</dbReference>
<dbReference type="InterPro" id="IPR050455">
    <property type="entry name" value="Tpx_Peroxidase_subfamily"/>
</dbReference>
<dbReference type="EMBL" id="JH992991">
    <property type="protein sequence ID" value="EKX47221.1"/>
    <property type="molecule type" value="Genomic_DNA"/>
</dbReference>
<accession>L1JFE4</accession>
<proteinExistence type="predicted"/>
<dbReference type="Gene3D" id="3.40.30.10">
    <property type="entry name" value="Glutaredoxin"/>
    <property type="match status" value="1"/>
</dbReference>
<dbReference type="AlphaFoldDB" id="L1JFE4"/>
<dbReference type="PANTHER" id="PTHR43110:SF1">
    <property type="entry name" value="THIOL PEROXIDASE"/>
    <property type="match status" value="1"/>
</dbReference>
<dbReference type="Pfam" id="PF00578">
    <property type="entry name" value="AhpC-TSA"/>
    <property type="match status" value="1"/>
</dbReference>
<dbReference type="InterPro" id="IPR013766">
    <property type="entry name" value="Thioredoxin_domain"/>
</dbReference>
<protein>
    <recommendedName>
        <fullName evidence="2">Thioredoxin domain-containing protein</fullName>
    </recommendedName>
</protein>
<dbReference type="InterPro" id="IPR000866">
    <property type="entry name" value="AhpC/TSA"/>
</dbReference>
<gene>
    <name evidence="3" type="ORF">GUITHDRAFT_152195</name>
</gene>
<dbReference type="HOGENOM" id="CLU_132019_0_0_1"/>
<evidence type="ECO:0000313" key="5">
    <source>
        <dbReference type="Proteomes" id="UP000011087"/>
    </source>
</evidence>
<reference evidence="5" key="2">
    <citation type="submission" date="2012-11" db="EMBL/GenBank/DDBJ databases">
        <authorList>
            <person name="Kuo A."/>
            <person name="Curtis B.A."/>
            <person name="Tanifuji G."/>
            <person name="Burki F."/>
            <person name="Gruber A."/>
            <person name="Irimia M."/>
            <person name="Maruyama S."/>
            <person name="Arias M.C."/>
            <person name="Ball S.G."/>
            <person name="Gile G.H."/>
            <person name="Hirakawa Y."/>
            <person name="Hopkins J.F."/>
            <person name="Rensing S.A."/>
            <person name="Schmutz J."/>
            <person name="Symeonidi A."/>
            <person name="Elias M."/>
            <person name="Eveleigh R.J."/>
            <person name="Herman E.K."/>
            <person name="Klute M.J."/>
            <person name="Nakayama T."/>
            <person name="Obornik M."/>
            <person name="Reyes-Prieto A."/>
            <person name="Armbrust E.V."/>
            <person name="Aves S.J."/>
            <person name="Beiko R.G."/>
            <person name="Coutinho P."/>
            <person name="Dacks J.B."/>
            <person name="Durnford D.G."/>
            <person name="Fast N.M."/>
            <person name="Green B.R."/>
            <person name="Grisdale C."/>
            <person name="Hempe F."/>
            <person name="Henrissat B."/>
            <person name="Hoppner M.P."/>
            <person name="Ishida K.-I."/>
            <person name="Kim E."/>
            <person name="Koreny L."/>
            <person name="Kroth P.G."/>
            <person name="Liu Y."/>
            <person name="Malik S.-B."/>
            <person name="Maier U.G."/>
            <person name="McRose D."/>
            <person name="Mock T."/>
            <person name="Neilson J.A."/>
            <person name="Onodera N.T."/>
            <person name="Poole A.M."/>
            <person name="Pritham E.J."/>
            <person name="Richards T.A."/>
            <person name="Rocap G."/>
            <person name="Roy S.W."/>
            <person name="Sarai C."/>
            <person name="Schaack S."/>
            <person name="Shirato S."/>
            <person name="Slamovits C.H."/>
            <person name="Spencer D.F."/>
            <person name="Suzuki S."/>
            <person name="Worden A.Z."/>
            <person name="Zauner S."/>
            <person name="Barry K."/>
            <person name="Bell C."/>
            <person name="Bharti A.K."/>
            <person name="Crow J.A."/>
            <person name="Grimwood J."/>
            <person name="Kramer R."/>
            <person name="Lindquist E."/>
            <person name="Lucas S."/>
            <person name="Salamov A."/>
            <person name="McFadden G.I."/>
            <person name="Lane C.E."/>
            <person name="Keeling P.J."/>
            <person name="Gray M.W."/>
            <person name="Grigoriev I.V."/>
            <person name="Archibald J.M."/>
        </authorList>
    </citation>
    <scope>NUCLEOTIDE SEQUENCE</scope>
    <source>
        <strain evidence="5">CCMP2712</strain>
    </source>
</reference>
<organism evidence="3">
    <name type="scientific">Guillardia theta (strain CCMP2712)</name>
    <name type="common">Cryptophyte</name>
    <dbReference type="NCBI Taxonomy" id="905079"/>
    <lineage>
        <taxon>Eukaryota</taxon>
        <taxon>Cryptophyceae</taxon>
        <taxon>Pyrenomonadales</taxon>
        <taxon>Geminigeraceae</taxon>
        <taxon>Guillardia</taxon>
    </lineage>
</organism>
<dbReference type="KEGG" id="gtt:GUITHDRAFT_152195"/>
<feature type="domain" description="Thioredoxin" evidence="2">
    <location>
        <begin position="8"/>
        <end position="168"/>
    </location>
</feature>
<dbReference type="SUPFAM" id="SSF52833">
    <property type="entry name" value="Thioredoxin-like"/>
    <property type="match status" value="1"/>
</dbReference>
<name>L1JFE4_GUITC</name>
<dbReference type="Proteomes" id="UP000011087">
    <property type="component" value="Unassembled WGS sequence"/>
</dbReference>
<evidence type="ECO:0000256" key="1">
    <source>
        <dbReference type="ARBA" id="ARBA00023284"/>
    </source>
</evidence>
<dbReference type="GO" id="GO:0016491">
    <property type="term" value="F:oxidoreductase activity"/>
    <property type="evidence" value="ECO:0007669"/>
    <property type="project" value="InterPro"/>
</dbReference>
<evidence type="ECO:0000313" key="4">
    <source>
        <dbReference type="EnsemblProtists" id="EKX47221"/>
    </source>
</evidence>
<dbReference type="OMA" id="RCKRFLN"/>